<comment type="caution">
    <text evidence="1">The sequence shown here is derived from an EMBL/GenBank/DDBJ whole genome shotgun (WGS) entry which is preliminary data.</text>
</comment>
<organism evidence="1 2">
    <name type="scientific">Boeremia exigua</name>
    <dbReference type="NCBI Taxonomy" id="749465"/>
    <lineage>
        <taxon>Eukaryota</taxon>
        <taxon>Fungi</taxon>
        <taxon>Dikarya</taxon>
        <taxon>Ascomycota</taxon>
        <taxon>Pezizomycotina</taxon>
        <taxon>Dothideomycetes</taxon>
        <taxon>Pleosporomycetidae</taxon>
        <taxon>Pleosporales</taxon>
        <taxon>Pleosporineae</taxon>
        <taxon>Didymellaceae</taxon>
        <taxon>Boeremia</taxon>
    </lineage>
</organism>
<proteinExistence type="predicted"/>
<name>A0ACC2IVA5_9PLEO</name>
<keyword evidence="2" id="KW-1185">Reference proteome</keyword>
<accession>A0ACC2IVA5</accession>
<protein>
    <submittedName>
        <fullName evidence="1">Uncharacterized protein</fullName>
    </submittedName>
</protein>
<evidence type="ECO:0000313" key="2">
    <source>
        <dbReference type="Proteomes" id="UP001153331"/>
    </source>
</evidence>
<evidence type="ECO:0000313" key="1">
    <source>
        <dbReference type="EMBL" id="KAJ8119149.1"/>
    </source>
</evidence>
<sequence>MRKHLQAADLQHNRRLAPSLVVPKLQAVSESKAWHAACSNPEASETGCGCVGTQSNASVLHVDALCCSTEEDTAFLEIGNFGVSGNYLHLMVASAVGCNANKEARPHVSGHEASGLAATDVCLQAALHDSSRLCVGLGFVKPNQEESLVWCYVSSFAMLLRERSGDALVLGQTASRAILSRRVESTVQRGVGVGLVPTVEPPECGVEGLVRLRGSERRAARLGKQHQLSCQTYQAPETILSSAS</sequence>
<reference evidence="1" key="1">
    <citation type="submission" date="2022-11" db="EMBL/GenBank/DDBJ databases">
        <title>Genome Sequence of Boeremia exigua.</title>
        <authorList>
            <person name="Buettner E."/>
        </authorList>
    </citation>
    <scope>NUCLEOTIDE SEQUENCE</scope>
    <source>
        <strain evidence="1">CU02</strain>
    </source>
</reference>
<gene>
    <name evidence="1" type="ORF">OPT61_g41</name>
</gene>
<dbReference type="EMBL" id="JAPHNI010000001">
    <property type="protein sequence ID" value="KAJ8119149.1"/>
    <property type="molecule type" value="Genomic_DNA"/>
</dbReference>
<dbReference type="Proteomes" id="UP001153331">
    <property type="component" value="Unassembled WGS sequence"/>
</dbReference>